<sequence length="250" mass="27871">MTSSLEILSLILFLSSLITCHAQSLDPNNPIASYLPKDIGETKGLRDKNALFDVHTKWNDQDMFGIDVSTPPPNSILIPYYHVYIRWSQSPQTTTNIPLTNFKISLHNNPKSFGSRVSAQVKSDWSKDIASNVRANEYMWSVPLVPIDTVTNMSLFYIRIESEGIINSGVFTVFGVTGPLTIWKGPDKVNKTLFGPPVEENDKRINSSETKMSSMGYSFNKVVNLSCGENNLMNVVIFLTIIMAAVALFL</sequence>
<keyword evidence="1" id="KW-0472">Membrane</keyword>
<comment type="caution">
    <text evidence="3">The sequence shown here is derived from an EMBL/GenBank/DDBJ whole genome shotgun (WGS) entry which is preliminary data.</text>
</comment>
<dbReference type="AlphaFoldDB" id="A0A9N9BPY9"/>
<dbReference type="EMBL" id="CAJVPV010004554">
    <property type="protein sequence ID" value="CAG8575616.1"/>
    <property type="molecule type" value="Genomic_DNA"/>
</dbReference>
<evidence type="ECO:0000256" key="1">
    <source>
        <dbReference type="SAM" id="Phobius"/>
    </source>
</evidence>
<keyword evidence="1" id="KW-0812">Transmembrane</keyword>
<keyword evidence="4" id="KW-1185">Reference proteome</keyword>
<feature type="signal peptide" evidence="2">
    <location>
        <begin position="1"/>
        <end position="22"/>
    </location>
</feature>
<organism evidence="3 4">
    <name type="scientific">Acaulospora morrowiae</name>
    <dbReference type="NCBI Taxonomy" id="94023"/>
    <lineage>
        <taxon>Eukaryota</taxon>
        <taxon>Fungi</taxon>
        <taxon>Fungi incertae sedis</taxon>
        <taxon>Mucoromycota</taxon>
        <taxon>Glomeromycotina</taxon>
        <taxon>Glomeromycetes</taxon>
        <taxon>Diversisporales</taxon>
        <taxon>Acaulosporaceae</taxon>
        <taxon>Acaulospora</taxon>
    </lineage>
</organism>
<evidence type="ECO:0000256" key="2">
    <source>
        <dbReference type="SAM" id="SignalP"/>
    </source>
</evidence>
<reference evidence="3" key="1">
    <citation type="submission" date="2021-06" db="EMBL/GenBank/DDBJ databases">
        <authorList>
            <person name="Kallberg Y."/>
            <person name="Tangrot J."/>
            <person name="Rosling A."/>
        </authorList>
    </citation>
    <scope>NUCLEOTIDE SEQUENCE</scope>
    <source>
        <strain evidence="3">CL551</strain>
    </source>
</reference>
<gene>
    <name evidence="3" type="ORF">AMORRO_LOCUS6677</name>
</gene>
<dbReference type="Proteomes" id="UP000789342">
    <property type="component" value="Unassembled WGS sequence"/>
</dbReference>
<proteinExistence type="predicted"/>
<evidence type="ECO:0000313" key="4">
    <source>
        <dbReference type="Proteomes" id="UP000789342"/>
    </source>
</evidence>
<feature type="transmembrane region" description="Helical" evidence="1">
    <location>
        <begin position="232"/>
        <end position="249"/>
    </location>
</feature>
<protein>
    <submittedName>
        <fullName evidence="3">14272_t:CDS:1</fullName>
    </submittedName>
</protein>
<feature type="chain" id="PRO_5040217358" evidence="2">
    <location>
        <begin position="23"/>
        <end position="250"/>
    </location>
</feature>
<evidence type="ECO:0000313" key="3">
    <source>
        <dbReference type="EMBL" id="CAG8575616.1"/>
    </source>
</evidence>
<name>A0A9N9BPY9_9GLOM</name>
<keyword evidence="1" id="KW-1133">Transmembrane helix</keyword>
<keyword evidence="2" id="KW-0732">Signal</keyword>
<accession>A0A9N9BPY9</accession>
<dbReference type="OrthoDB" id="2408539at2759"/>